<dbReference type="AlphaFoldDB" id="A0AAN6T312"/>
<name>A0AAN6T312_9PEZI</name>
<feature type="compositionally biased region" description="Pro residues" evidence="2">
    <location>
        <begin position="277"/>
        <end position="289"/>
    </location>
</feature>
<organism evidence="3 4">
    <name type="scientific">Parathielavia hyrcaniae</name>
    <dbReference type="NCBI Taxonomy" id="113614"/>
    <lineage>
        <taxon>Eukaryota</taxon>
        <taxon>Fungi</taxon>
        <taxon>Dikarya</taxon>
        <taxon>Ascomycota</taxon>
        <taxon>Pezizomycotina</taxon>
        <taxon>Sordariomycetes</taxon>
        <taxon>Sordariomycetidae</taxon>
        <taxon>Sordariales</taxon>
        <taxon>Chaetomiaceae</taxon>
        <taxon>Parathielavia</taxon>
    </lineage>
</organism>
<feature type="coiled-coil region" evidence="1">
    <location>
        <begin position="314"/>
        <end position="341"/>
    </location>
</feature>
<evidence type="ECO:0000313" key="4">
    <source>
        <dbReference type="Proteomes" id="UP001305647"/>
    </source>
</evidence>
<proteinExistence type="predicted"/>
<feature type="compositionally biased region" description="Low complexity" evidence="2">
    <location>
        <begin position="264"/>
        <end position="276"/>
    </location>
</feature>
<accession>A0AAN6T312</accession>
<comment type="caution">
    <text evidence="3">The sequence shown here is derived from an EMBL/GenBank/DDBJ whole genome shotgun (WGS) entry which is preliminary data.</text>
</comment>
<dbReference type="GO" id="GO:0005200">
    <property type="term" value="F:structural constituent of cytoskeleton"/>
    <property type="evidence" value="ECO:0007669"/>
    <property type="project" value="TreeGrafter"/>
</dbReference>
<feature type="compositionally biased region" description="Polar residues" evidence="2">
    <location>
        <begin position="103"/>
        <end position="120"/>
    </location>
</feature>
<dbReference type="GO" id="GO:0005856">
    <property type="term" value="C:cytoskeleton"/>
    <property type="evidence" value="ECO:0007669"/>
    <property type="project" value="TreeGrafter"/>
</dbReference>
<feature type="coiled-coil region" evidence="1">
    <location>
        <begin position="155"/>
        <end position="189"/>
    </location>
</feature>
<evidence type="ECO:0000256" key="1">
    <source>
        <dbReference type="SAM" id="Coils"/>
    </source>
</evidence>
<dbReference type="Gene3D" id="1.10.287.1490">
    <property type="match status" value="1"/>
</dbReference>
<evidence type="ECO:0000313" key="3">
    <source>
        <dbReference type="EMBL" id="KAK4102401.1"/>
    </source>
</evidence>
<feature type="compositionally biased region" description="Polar residues" evidence="2">
    <location>
        <begin position="18"/>
        <end position="38"/>
    </location>
</feature>
<feature type="region of interest" description="Disordered" evidence="2">
    <location>
        <begin position="261"/>
        <end position="309"/>
    </location>
</feature>
<reference evidence="3" key="2">
    <citation type="submission" date="2023-05" db="EMBL/GenBank/DDBJ databases">
        <authorList>
            <consortium name="Lawrence Berkeley National Laboratory"/>
            <person name="Steindorff A."/>
            <person name="Hensen N."/>
            <person name="Bonometti L."/>
            <person name="Westerberg I."/>
            <person name="Brannstrom I.O."/>
            <person name="Guillou S."/>
            <person name="Cros-Aarteil S."/>
            <person name="Calhoun S."/>
            <person name="Haridas S."/>
            <person name="Kuo A."/>
            <person name="Mondo S."/>
            <person name="Pangilinan J."/>
            <person name="Riley R."/>
            <person name="Labutti K."/>
            <person name="Andreopoulos B."/>
            <person name="Lipzen A."/>
            <person name="Chen C."/>
            <person name="Yanf M."/>
            <person name="Daum C."/>
            <person name="Ng V."/>
            <person name="Clum A."/>
            <person name="Ohm R."/>
            <person name="Martin F."/>
            <person name="Silar P."/>
            <person name="Natvig D."/>
            <person name="Lalanne C."/>
            <person name="Gautier V."/>
            <person name="Ament-Velasquez S.L."/>
            <person name="Kruys A."/>
            <person name="Hutchinson M.I."/>
            <person name="Powell A.J."/>
            <person name="Barry K."/>
            <person name="Miller A.N."/>
            <person name="Grigoriev I.V."/>
            <person name="Debuchy R."/>
            <person name="Gladieux P."/>
            <person name="Thoren M.H."/>
            <person name="Johannesson H."/>
        </authorList>
    </citation>
    <scope>NUCLEOTIDE SEQUENCE</scope>
    <source>
        <strain evidence="3">CBS 757.83</strain>
    </source>
</reference>
<feature type="region of interest" description="Disordered" evidence="2">
    <location>
        <begin position="1"/>
        <end position="122"/>
    </location>
</feature>
<feature type="compositionally biased region" description="Gly residues" evidence="2">
    <location>
        <begin position="676"/>
        <end position="689"/>
    </location>
</feature>
<dbReference type="Proteomes" id="UP001305647">
    <property type="component" value="Unassembled WGS sequence"/>
</dbReference>
<keyword evidence="4" id="KW-1185">Reference proteome</keyword>
<dbReference type="EMBL" id="MU863631">
    <property type="protein sequence ID" value="KAK4102401.1"/>
    <property type="molecule type" value="Genomic_DNA"/>
</dbReference>
<protein>
    <submittedName>
        <fullName evidence="3">Uncharacterized protein</fullName>
    </submittedName>
</protein>
<evidence type="ECO:0000256" key="2">
    <source>
        <dbReference type="SAM" id="MobiDB-lite"/>
    </source>
</evidence>
<feature type="region of interest" description="Disordered" evidence="2">
    <location>
        <begin position="675"/>
        <end position="701"/>
    </location>
</feature>
<reference evidence="3" key="1">
    <citation type="journal article" date="2023" name="Mol. Phylogenet. Evol.">
        <title>Genome-scale phylogeny and comparative genomics of the fungal order Sordariales.</title>
        <authorList>
            <person name="Hensen N."/>
            <person name="Bonometti L."/>
            <person name="Westerberg I."/>
            <person name="Brannstrom I.O."/>
            <person name="Guillou S."/>
            <person name="Cros-Aarteil S."/>
            <person name="Calhoun S."/>
            <person name="Haridas S."/>
            <person name="Kuo A."/>
            <person name="Mondo S."/>
            <person name="Pangilinan J."/>
            <person name="Riley R."/>
            <person name="LaButti K."/>
            <person name="Andreopoulos B."/>
            <person name="Lipzen A."/>
            <person name="Chen C."/>
            <person name="Yan M."/>
            <person name="Daum C."/>
            <person name="Ng V."/>
            <person name="Clum A."/>
            <person name="Steindorff A."/>
            <person name="Ohm R.A."/>
            <person name="Martin F."/>
            <person name="Silar P."/>
            <person name="Natvig D.O."/>
            <person name="Lalanne C."/>
            <person name="Gautier V."/>
            <person name="Ament-Velasquez S.L."/>
            <person name="Kruys A."/>
            <person name="Hutchinson M.I."/>
            <person name="Powell A.J."/>
            <person name="Barry K."/>
            <person name="Miller A.N."/>
            <person name="Grigoriev I.V."/>
            <person name="Debuchy R."/>
            <person name="Gladieux P."/>
            <person name="Hiltunen Thoren M."/>
            <person name="Johannesson H."/>
        </authorList>
    </citation>
    <scope>NUCLEOTIDE SEQUENCE</scope>
    <source>
        <strain evidence="3">CBS 757.83</strain>
    </source>
</reference>
<feature type="coiled-coil region" evidence="1">
    <location>
        <begin position="511"/>
        <end position="580"/>
    </location>
</feature>
<sequence length="744" mass="80693">MESGLNLPVARRTRRSLRQATQAAEQCKQSPCESQPSQARPAGAAPLAVSTPKSRKRRHVRFSDPGTEPAGAAETLSTTGLTPMICRASLSKTSPSSRRHSTPARSNSSGVPDLDSQGSPFSGEIRFLPLRQVLDGRVKRRIRRNGLSEEMNSIQHQRKRQADATKAEIERLKAELAARDEEIEKLHDETVVLDTDRVWNLEQEVAALKRELARRLSVQQVPSSPASEWARAARDPYSDDFMEVDIADDDQVFGEATRAELVCSTPTRRPRPSASFPTPPATSPEPQLPQTPYRGPSAPRSSTGVQVSLPDPATRQLEEELQSLQLEVSKLTATLESYSTLTSRISDKLVTLMTHGACEEPSGEKSDIEARLTTVLQTLSDRTAALTQMNASLQTLGFKGSDGFEVIDSLRSGFRSARLELEYLTPGELTLPLTGAGAEVLDLLLVQLRDLAKRTRDADDSIDEYHSIELSLRQQLGARVTAMDDLASRLASAERGTLEKDARIADLEIGIDRLKTTVRSYTRDISDLEALIQRMETDLAKSHSDRNAATAALADKVSAMSSLEQRLAAALTQSSHLQSQLTFLTTTHSQALASHTEEIESLTSAHTASLAQRDARLAELSAEVGRVEGLLRDAQQMVQMSREEHARERRAAEVVVAGMRAELERVSRMGEVFLGGASGSGSGSGAGKGPEGEDGKPIMSGAVGRVGSSFKVVGGLGGSGSGRKRRKYDSALGFLDEEEVGLDF</sequence>
<dbReference type="PANTHER" id="PTHR47357">
    <property type="entry name" value="COP1-INTERACTIVE PROTEIN 1"/>
    <property type="match status" value="1"/>
</dbReference>
<keyword evidence="1" id="KW-0175">Coiled coil</keyword>
<dbReference type="PANTHER" id="PTHR47357:SF1">
    <property type="entry name" value="SPINDLE POLE BODY COMPONENT 110"/>
    <property type="match status" value="1"/>
</dbReference>
<gene>
    <name evidence="3" type="ORF">N658DRAFT_495108</name>
</gene>